<gene>
    <name evidence="3" type="ORF">Syun_008861</name>
</gene>
<feature type="region of interest" description="Disordered" evidence="2">
    <location>
        <begin position="1"/>
        <end position="42"/>
    </location>
</feature>
<organism evidence="3 4">
    <name type="scientific">Stephania yunnanensis</name>
    <dbReference type="NCBI Taxonomy" id="152371"/>
    <lineage>
        <taxon>Eukaryota</taxon>
        <taxon>Viridiplantae</taxon>
        <taxon>Streptophyta</taxon>
        <taxon>Embryophyta</taxon>
        <taxon>Tracheophyta</taxon>
        <taxon>Spermatophyta</taxon>
        <taxon>Magnoliopsida</taxon>
        <taxon>Ranunculales</taxon>
        <taxon>Menispermaceae</taxon>
        <taxon>Menispermoideae</taxon>
        <taxon>Cissampelideae</taxon>
        <taxon>Stephania</taxon>
    </lineage>
</organism>
<dbReference type="InterPro" id="IPR036894">
    <property type="entry name" value="YbaB-like_sf"/>
</dbReference>
<evidence type="ECO:0000313" key="4">
    <source>
        <dbReference type="Proteomes" id="UP001420932"/>
    </source>
</evidence>
<evidence type="ECO:0000256" key="1">
    <source>
        <dbReference type="ARBA" id="ARBA00023125"/>
    </source>
</evidence>
<evidence type="ECO:0000256" key="2">
    <source>
        <dbReference type="SAM" id="MobiDB-lite"/>
    </source>
</evidence>
<dbReference type="InterPro" id="IPR004401">
    <property type="entry name" value="YbaB/EbfC"/>
</dbReference>
<dbReference type="Proteomes" id="UP001420932">
    <property type="component" value="Unassembled WGS sequence"/>
</dbReference>
<proteinExistence type="predicted"/>
<dbReference type="Gene3D" id="3.30.1310.10">
    <property type="entry name" value="Nucleoid-associated protein YbaB-like domain"/>
    <property type="match status" value="1"/>
</dbReference>
<accession>A0AAP0KDL2</accession>
<name>A0AAP0KDL2_9MAGN</name>
<keyword evidence="1" id="KW-0238">DNA-binding</keyword>
<comment type="caution">
    <text evidence="3">The sequence shown here is derived from an EMBL/GenBank/DDBJ whole genome shotgun (WGS) entry which is preliminary data.</text>
</comment>
<keyword evidence="4" id="KW-1185">Reference proteome</keyword>
<sequence length="201" mass="23113">MTKTTATRRRDQRDGETRDTKETSGIRDGETRVESKEGDRFEGFGRDDRTRFGDFGDDRTRRILGRGRSLGCIFNGNGKLLEDLVLATKEGVFAGIFGNTQNLYETVKKAQMVVQVEAVHVQKELVAVEFDGYCEGELIKSRKEDVNPHVCKVCFEMPNAKYVLKKALYNARMNCEMLRREEFERVPKFAREDAEKRRQGD</sequence>
<evidence type="ECO:0000313" key="3">
    <source>
        <dbReference type="EMBL" id="KAK9150552.1"/>
    </source>
</evidence>
<reference evidence="3 4" key="1">
    <citation type="submission" date="2024-01" db="EMBL/GenBank/DDBJ databases">
        <title>Genome assemblies of Stephania.</title>
        <authorList>
            <person name="Yang L."/>
        </authorList>
    </citation>
    <scope>NUCLEOTIDE SEQUENCE [LARGE SCALE GENOMIC DNA]</scope>
    <source>
        <strain evidence="3">YNDBR</strain>
        <tissue evidence="3">Leaf</tissue>
    </source>
</reference>
<feature type="compositionally biased region" description="Basic and acidic residues" evidence="2">
    <location>
        <begin position="8"/>
        <end position="42"/>
    </location>
</feature>
<dbReference type="PANTHER" id="PTHR33449:SF1">
    <property type="entry name" value="NUCLEOID-ASSOCIATED PROTEIN YBAB"/>
    <property type="match status" value="1"/>
</dbReference>
<dbReference type="AlphaFoldDB" id="A0AAP0KDL2"/>
<dbReference type="GO" id="GO:0003677">
    <property type="term" value="F:DNA binding"/>
    <property type="evidence" value="ECO:0007669"/>
    <property type="project" value="UniProtKB-KW"/>
</dbReference>
<protein>
    <submittedName>
        <fullName evidence="3">Uncharacterized protein</fullName>
    </submittedName>
</protein>
<dbReference type="EMBL" id="JBBNAF010000004">
    <property type="protein sequence ID" value="KAK9150552.1"/>
    <property type="molecule type" value="Genomic_DNA"/>
</dbReference>
<dbReference type="PANTHER" id="PTHR33449">
    <property type="entry name" value="NUCLEOID-ASSOCIATED PROTEIN YBAB"/>
    <property type="match status" value="1"/>
</dbReference>